<evidence type="ECO:0000313" key="1">
    <source>
        <dbReference type="EMBL" id="NVO29138.1"/>
    </source>
</evidence>
<dbReference type="SUPFAM" id="SSF52540">
    <property type="entry name" value="P-loop containing nucleoside triphosphate hydrolases"/>
    <property type="match status" value="1"/>
</dbReference>
<dbReference type="RefSeq" id="WP_176855829.1">
    <property type="nucleotide sequence ID" value="NZ_JABCJD010000011.1"/>
</dbReference>
<dbReference type="InterPro" id="IPR027417">
    <property type="entry name" value="P-loop_NTPase"/>
</dbReference>
<gene>
    <name evidence="1" type="ORF">HJ526_17070</name>
</gene>
<reference evidence="1 2" key="1">
    <citation type="submission" date="2020-04" db="EMBL/GenBank/DDBJ databases">
        <title>Donghicola sp., a member of the Rhodobacteraceae family isolated from mangrove forest in Thailand.</title>
        <authorList>
            <person name="Charoenyingcharoen P."/>
            <person name="Yukphan P."/>
        </authorList>
    </citation>
    <scope>NUCLEOTIDE SEQUENCE [LARGE SCALE GENOMIC DNA]</scope>
    <source>
        <strain evidence="1 2">C2-DW-16</strain>
    </source>
</reference>
<protein>
    <recommendedName>
        <fullName evidence="3">Sulfotransferase family protein</fullName>
    </recommendedName>
</protein>
<comment type="caution">
    <text evidence="1">The sequence shown here is derived from an EMBL/GenBank/DDBJ whole genome shotgun (WGS) entry which is preliminary data.</text>
</comment>
<proteinExistence type="predicted"/>
<organism evidence="1 2">
    <name type="scientific">Donghicola mangrovi</name>
    <dbReference type="NCBI Taxonomy" id="2729614"/>
    <lineage>
        <taxon>Bacteria</taxon>
        <taxon>Pseudomonadati</taxon>
        <taxon>Pseudomonadota</taxon>
        <taxon>Alphaproteobacteria</taxon>
        <taxon>Rhodobacterales</taxon>
        <taxon>Roseobacteraceae</taxon>
        <taxon>Donghicola</taxon>
    </lineage>
</organism>
<dbReference type="EMBL" id="JABCJD010000011">
    <property type="protein sequence ID" value="NVO29138.1"/>
    <property type="molecule type" value="Genomic_DNA"/>
</dbReference>
<accession>A0ABX2PI06</accession>
<evidence type="ECO:0008006" key="3">
    <source>
        <dbReference type="Google" id="ProtNLM"/>
    </source>
</evidence>
<dbReference type="Gene3D" id="3.40.50.300">
    <property type="entry name" value="P-loop containing nucleotide triphosphate hydrolases"/>
    <property type="match status" value="1"/>
</dbReference>
<dbReference type="Proteomes" id="UP000523601">
    <property type="component" value="Unassembled WGS sequence"/>
</dbReference>
<keyword evidence="2" id="KW-1185">Reference proteome</keyword>
<sequence length="303" mass="35145">MKQKTIRLHVGVHKTATTYLQHYLLLNRSALAKEGLAYWPMEDIRGQFQSAWDQCVLERYSRRERLISLIRRNRIFPKMRAWFELDRDILLSEENLLGECCDFFDGEIYPNAAARLACLARALPNNKSVEIWLCLRSYPDFLASVYGEASRFNQVPLPEAFAERHVNPEGAWPKLIDDIRIALPAAKLHIWDYEDFRSIEPRIIEGMTGVSASLLQSLQQSNIRPSASDRAIRACAALPSEIQWPERMFQMLVLEKLYPIQCSSDRFSPWTADQRIKMDAAWKRDRDLIAAREDIDFIDGLAR</sequence>
<evidence type="ECO:0000313" key="2">
    <source>
        <dbReference type="Proteomes" id="UP000523601"/>
    </source>
</evidence>
<name>A0ABX2PI06_9RHOB</name>